<gene>
    <name evidence="2" type="primary">PLEST010326</name>
    <name evidence="2" type="ORF">PLESTB_001298900</name>
</gene>
<dbReference type="GO" id="GO:0071944">
    <property type="term" value="C:cell periphery"/>
    <property type="evidence" value="ECO:0007669"/>
    <property type="project" value="TreeGrafter"/>
</dbReference>
<evidence type="ECO:0000313" key="3">
    <source>
        <dbReference type="Proteomes" id="UP001165080"/>
    </source>
</evidence>
<protein>
    <recommendedName>
        <fullName evidence="4">Ankyrin repeat domain-containing protein</fullName>
    </recommendedName>
</protein>
<feature type="compositionally biased region" description="Low complexity" evidence="1">
    <location>
        <begin position="349"/>
        <end position="387"/>
    </location>
</feature>
<feature type="region of interest" description="Disordered" evidence="1">
    <location>
        <begin position="703"/>
        <end position="722"/>
    </location>
</feature>
<dbReference type="PANTHER" id="PTHR12393:SF6">
    <property type="entry name" value="SPHINGOMYELIN PHOSPHODIESTERASE 2"/>
    <property type="match status" value="1"/>
</dbReference>
<reference evidence="2 3" key="1">
    <citation type="journal article" date="2023" name="Commun. Biol.">
        <title>Reorganization of the ancestral sex-determining regions during the evolution of trioecy in Pleodorina starrii.</title>
        <authorList>
            <person name="Takahashi K."/>
            <person name="Suzuki S."/>
            <person name="Kawai-Toyooka H."/>
            <person name="Yamamoto K."/>
            <person name="Hamaji T."/>
            <person name="Ootsuki R."/>
            <person name="Yamaguchi H."/>
            <person name="Kawachi M."/>
            <person name="Higashiyama T."/>
            <person name="Nozaki H."/>
        </authorList>
    </citation>
    <scope>NUCLEOTIDE SEQUENCE [LARGE SCALE GENOMIC DNA]</scope>
    <source>
        <strain evidence="2 3">NIES-4479</strain>
    </source>
</reference>
<sequence>MEAAVACTASASRVFWTPGLLARIARCLPPNDVACGIRLANRFAAAVLRRQEHLTVHLSQPCPHSIFTRRWGAGGPAAPAPTHSLNLRTRQQLICLTAASGILANLEVALKTAGCAPADAMLEAAAAAGHLEACKLLVSWGCSWGVSLRKAARGGHRAVCEWLLASGCPWSDWAAYEAARGGHLGLMDWLLQQGSSVGTPGFKPSPPALMAAAAEGCSLDSLRRLQQEWDPKGGWWEPSSEGERRWLLAGAAVSPTPDWQAKVEWLEGELGCRPSSDVFWSSPRLLQPRCLDRVLWLRRRGYPLPCEPMFLVRLGNAGNTALLRLLSEEGALLRAALPPPPPPPPPPQQQQQQAQQQQGGAGGVWVQQQQQQQQHPHQHQQRGAAGRAAAAAARRLLSGAAQGAAAAGHLAFLQVLFEHGYLRACHSGGGGSGRGGGRGEGRGGVGAGGGGSGGGGGGDVSSLKALANLAARGGHLSVVTWLVEVLRYDVQRDTRLFRAAAASGSTELMGWLWDRGARARDADFDVAVKRGGCEEALTWMAIRGFRLMGDPVSLCAAAARNGDLSTLRWLWRRWQQQQTAPTAGQLLPSLDWDRLIISCLWAPPGPRLAALRWLAQEPLERLLGLGLGQAPRCPPEDWPVDWRAAELEAKAAAAAAGQAAAAAAAAAAGGLEGSGLMARPGRVDEVELVLAWVRQQSRRWERRRRRRSWDGGDAGGGAGRRDGSWRRRALLAAAAAFIAACHAMAHRRLR</sequence>
<keyword evidence="3" id="KW-1185">Reference proteome</keyword>
<feature type="compositionally biased region" description="Pro residues" evidence="1">
    <location>
        <begin position="337"/>
        <end position="348"/>
    </location>
</feature>
<dbReference type="GO" id="GO:0004620">
    <property type="term" value="F:phospholipase activity"/>
    <property type="evidence" value="ECO:0007669"/>
    <property type="project" value="TreeGrafter"/>
</dbReference>
<dbReference type="Gene3D" id="1.25.40.20">
    <property type="entry name" value="Ankyrin repeat-containing domain"/>
    <property type="match status" value="1"/>
</dbReference>
<comment type="caution">
    <text evidence="2">The sequence shown here is derived from an EMBL/GenBank/DDBJ whole genome shotgun (WGS) entry which is preliminary data.</text>
</comment>
<evidence type="ECO:0000313" key="2">
    <source>
        <dbReference type="EMBL" id="GLC57961.1"/>
    </source>
</evidence>
<dbReference type="PANTHER" id="PTHR12393">
    <property type="entry name" value="SPHINGOMYELIN PHOSPHODIESTERASE RELATED"/>
    <property type="match status" value="1"/>
</dbReference>
<evidence type="ECO:0008006" key="4">
    <source>
        <dbReference type="Google" id="ProtNLM"/>
    </source>
</evidence>
<dbReference type="EMBL" id="BRXU01000020">
    <property type="protein sequence ID" value="GLC57961.1"/>
    <property type="molecule type" value="Genomic_DNA"/>
</dbReference>
<dbReference type="GO" id="GO:0016020">
    <property type="term" value="C:membrane"/>
    <property type="evidence" value="ECO:0007669"/>
    <property type="project" value="TreeGrafter"/>
</dbReference>
<dbReference type="AlphaFoldDB" id="A0A9W6F6X2"/>
<dbReference type="InterPro" id="IPR036770">
    <property type="entry name" value="Ankyrin_rpt-contain_sf"/>
</dbReference>
<accession>A0A9W6F6X2</accession>
<proteinExistence type="predicted"/>
<organism evidence="2 3">
    <name type="scientific">Pleodorina starrii</name>
    <dbReference type="NCBI Taxonomy" id="330485"/>
    <lineage>
        <taxon>Eukaryota</taxon>
        <taxon>Viridiplantae</taxon>
        <taxon>Chlorophyta</taxon>
        <taxon>core chlorophytes</taxon>
        <taxon>Chlorophyceae</taxon>
        <taxon>CS clade</taxon>
        <taxon>Chlamydomonadales</taxon>
        <taxon>Volvocaceae</taxon>
        <taxon>Pleodorina</taxon>
    </lineage>
</organism>
<name>A0A9W6F6X2_9CHLO</name>
<feature type="region of interest" description="Disordered" evidence="1">
    <location>
        <begin position="430"/>
        <end position="454"/>
    </location>
</feature>
<feature type="region of interest" description="Disordered" evidence="1">
    <location>
        <begin position="334"/>
        <end position="387"/>
    </location>
</feature>
<evidence type="ECO:0000256" key="1">
    <source>
        <dbReference type="SAM" id="MobiDB-lite"/>
    </source>
</evidence>
<dbReference type="Proteomes" id="UP001165080">
    <property type="component" value="Unassembled WGS sequence"/>
</dbReference>
<dbReference type="GO" id="GO:0046513">
    <property type="term" value="P:ceramide biosynthetic process"/>
    <property type="evidence" value="ECO:0007669"/>
    <property type="project" value="TreeGrafter"/>
</dbReference>
<dbReference type="SUPFAM" id="SSF48403">
    <property type="entry name" value="Ankyrin repeat"/>
    <property type="match status" value="1"/>
</dbReference>
<dbReference type="GO" id="GO:0030149">
    <property type="term" value="P:sphingolipid catabolic process"/>
    <property type="evidence" value="ECO:0007669"/>
    <property type="project" value="TreeGrafter"/>
</dbReference>
<dbReference type="GO" id="GO:0005783">
    <property type="term" value="C:endoplasmic reticulum"/>
    <property type="evidence" value="ECO:0007669"/>
    <property type="project" value="TreeGrafter"/>
</dbReference>